<dbReference type="PANTHER" id="PTHR42899">
    <property type="entry name" value="SPERMATOGENESIS-ASSOCIATED PROTEIN 20"/>
    <property type="match status" value="1"/>
</dbReference>
<dbReference type="Proteomes" id="UP000035034">
    <property type="component" value="Unassembled WGS sequence"/>
</dbReference>
<dbReference type="RefSeq" id="WP_007319809.1">
    <property type="nucleotide sequence ID" value="NZ_BAEH01000115.1"/>
</dbReference>
<dbReference type="SUPFAM" id="SSF48208">
    <property type="entry name" value="Six-hairpin glycosidases"/>
    <property type="match status" value="1"/>
</dbReference>
<dbReference type="InterPro" id="IPR024705">
    <property type="entry name" value="Ssp411"/>
</dbReference>
<evidence type="ECO:0000313" key="3">
    <source>
        <dbReference type="Proteomes" id="UP000035034"/>
    </source>
</evidence>
<dbReference type="eggNOG" id="COG1331">
    <property type="taxonomic scope" value="Bacteria"/>
</dbReference>
<sequence length="654" mass="69851">MNRLTNSTSPYLRQHADNPVHWREWSNDAFAEAVARDVPVLLSVGYAACHWCHVMAHECFENEQIAAQMNAEFVCIKVDREERPDIDAIYMNATVAMTGQGGWPMTCFLTPAGEPFYCGTYFPPSPRNGQPGFTELMSAITDTWINRRDEVTRVGKELTGHLSAASGGLPDAQFVLDDALAIHASNELVAQEDRAHGGFGGAPKFPPSAQLEALLRHYERTGDREALGVVERTAQAMARGGIYDQLGGGFSRYAVDIAWAIPHFEKMLYDNAQLLRVYAHLACVASDASAMAARVTAETVDFLATDLRVEGGFASSLDADTDGVEGATYVWTRREFDELLGSDSDWAAELFTVTETGTFEHGTSTLQLPVDPDNVQRFAAVVDRLRAAREKRPQPGRDGKVVTAWNGMTITGLVEAGTALNRPEWVDLAAWCADELLSRHIVEGELRRTSLDGVVGTTPGMLDDHAALVTGLLGLFAATAQERWLDAAIALLDKAIGLFGDPDAQGSWFDAPAGATGLITRPRDPADGATPSGGSLMAEALLTASMLAAPEKAGSYLELADATLRRAAVLMAKAPRAAGHWLTVAQARLSGPIHVTATSGELLSAARSLGRGGMLVTAAGAGISADQPDGTVMVCKGTTCSLPVKSIDELVALL</sequence>
<feature type="domain" description="Spermatogenesis-associated protein 20-like TRX" evidence="1">
    <location>
        <begin position="1"/>
        <end position="162"/>
    </location>
</feature>
<dbReference type="Pfam" id="PF03190">
    <property type="entry name" value="Thioredox_DsbH"/>
    <property type="match status" value="1"/>
</dbReference>
<comment type="caution">
    <text evidence="2">The sequence shown here is derived from an EMBL/GenBank/DDBJ whole genome shotgun (WGS) entry which is preliminary data.</text>
</comment>
<evidence type="ECO:0000259" key="1">
    <source>
        <dbReference type="Pfam" id="PF03190"/>
    </source>
</evidence>
<keyword evidence="3" id="KW-1185">Reference proteome</keyword>
<dbReference type="SUPFAM" id="SSF52833">
    <property type="entry name" value="Thioredoxin-like"/>
    <property type="match status" value="1"/>
</dbReference>
<dbReference type="STRING" id="1077974.GOEFS_115_01140"/>
<proteinExistence type="predicted"/>
<dbReference type="Gene3D" id="3.40.30.10">
    <property type="entry name" value="Glutaredoxin"/>
    <property type="match status" value="1"/>
</dbReference>
<gene>
    <name evidence="2" type="ORF">GOEFS_115_01140</name>
</gene>
<reference evidence="2 3" key="1">
    <citation type="submission" date="2011-12" db="EMBL/GenBank/DDBJ databases">
        <title>Whole genome shotgun sequence of Gordonia effusa NBRC 100432.</title>
        <authorList>
            <person name="Yoshida I."/>
            <person name="Takarada H."/>
            <person name="Hosoyama A."/>
            <person name="Tsuchikane K."/>
            <person name="Katsumata H."/>
            <person name="Yamazaki S."/>
            <person name="Fujita N."/>
        </authorList>
    </citation>
    <scope>NUCLEOTIDE SEQUENCE [LARGE SCALE GENOMIC DNA]</scope>
    <source>
        <strain evidence="2 3">NBRC 100432</strain>
    </source>
</reference>
<dbReference type="PANTHER" id="PTHR42899:SF1">
    <property type="entry name" value="SPERMATOGENESIS-ASSOCIATED PROTEIN 20"/>
    <property type="match status" value="1"/>
</dbReference>
<evidence type="ECO:0000313" key="2">
    <source>
        <dbReference type="EMBL" id="GAB20474.1"/>
    </source>
</evidence>
<dbReference type="EMBL" id="BAEH01000115">
    <property type="protein sequence ID" value="GAB20474.1"/>
    <property type="molecule type" value="Genomic_DNA"/>
</dbReference>
<name>H0R5X3_9ACTN</name>
<dbReference type="AlphaFoldDB" id="H0R5X3"/>
<dbReference type="GO" id="GO:0005975">
    <property type="term" value="P:carbohydrate metabolic process"/>
    <property type="evidence" value="ECO:0007669"/>
    <property type="project" value="InterPro"/>
</dbReference>
<dbReference type="InterPro" id="IPR008928">
    <property type="entry name" value="6-hairpin_glycosidase_sf"/>
</dbReference>
<protein>
    <recommendedName>
        <fullName evidence="1">Spermatogenesis-associated protein 20-like TRX domain-containing protein</fullName>
    </recommendedName>
</protein>
<accession>H0R5X3</accession>
<dbReference type="CDD" id="cd02955">
    <property type="entry name" value="SSP411"/>
    <property type="match status" value="1"/>
</dbReference>
<dbReference type="InterPro" id="IPR036249">
    <property type="entry name" value="Thioredoxin-like_sf"/>
</dbReference>
<dbReference type="OrthoDB" id="9762614at2"/>
<organism evidence="2 3">
    <name type="scientific">Gordonia effusa NBRC 100432</name>
    <dbReference type="NCBI Taxonomy" id="1077974"/>
    <lineage>
        <taxon>Bacteria</taxon>
        <taxon>Bacillati</taxon>
        <taxon>Actinomycetota</taxon>
        <taxon>Actinomycetes</taxon>
        <taxon>Mycobacteriales</taxon>
        <taxon>Gordoniaceae</taxon>
        <taxon>Gordonia</taxon>
    </lineage>
</organism>
<dbReference type="InterPro" id="IPR004879">
    <property type="entry name" value="Ssp411-like_TRX"/>
</dbReference>
<dbReference type="PIRSF" id="PIRSF006402">
    <property type="entry name" value="UCP006402_thioredoxin"/>
    <property type="match status" value="1"/>
</dbReference>